<evidence type="ECO:0000259" key="15">
    <source>
        <dbReference type="PROSITE" id="PS50850"/>
    </source>
</evidence>
<dbReference type="PANTHER" id="PTHR23503">
    <property type="entry name" value="SOLUTE CARRIER FAMILY 2"/>
    <property type="match status" value="1"/>
</dbReference>
<keyword evidence="17" id="KW-1185">Reference proteome</keyword>
<evidence type="ECO:0000256" key="1">
    <source>
        <dbReference type="ARBA" id="ARBA00000590"/>
    </source>
</evidence>
<evidence type="ECO:0000256" key="10">
    <source>
        <dbReference type="ARBA" id="ARBA00022989"/>
    </source>
</evidence>
<keyword evidence="8" id="KW-0762">Sugar transport</keyword>
<dbReference type="SUPFAM" id="SSF103473">
    <property type="entry name" value="MFS general substrate transporter"/>
    <property type="match status" value="1"/>
</dbReference>
<comment type="similarity">
    <text evidence="4">Belongs to the major facilitator superfamily. Sugar transporter (TC 2.A.1.1) family. Glucose transporter subfamily.</text>
</comment>
<feature type="transmembrane region" description="Helical" evidence="14">
    <location>
        <begin position="378"/>
        <end position="405"/>
    </location>
</feature>
<dbReference type="InterPro" id="IPR005828">
    <property type="entry name" value="MFS_sugar_transport-like"/>
</dbReference>
<feature type="transmembrane region" description="Helical" evidence="14">
    <location>
        <begin position="198"/>
        <end position="217"/>
    </location>
</feature>
<dbReference type="GO" id="GO:0046323">
    <property type="term" value="P:D-glucose import"/>
    <property type="evidence" value="ECO:0007669"/>
    <property type="project" value="TreeGrafter"/>
</dbReference>
<evidence type="ECO:0000256" key="9">
    <source>
        <dbReference type="ARBA" id="ARBA00022692"/>
    </source>
</evidence>
<dbReference type="Gene3D" id="1.20.1250.20">
    <property type="entry name" value="MFS general substrate transporter like domains"/>
    <property type="match status" value="1"/>
</dbReference>
<dbReference type="InterPro" id="IPR020846">
    <property type="entry name" value="MFS_dom"/>
</dbReference>
<dbReference type="GO" id="GO:0055056">
    <property type="term" value="F:D-glucose transmembrane transporter activity"/>
    <property type="evidence" value="ECO:0007669"/>
    <property type="project" value="TreeGrafter"/>
</dbReference>
<protein>
    <recommendedName>
        <fullName evidence="5">Solute carrier family 2, facilitated glucose transporter member 5</fullName>
    </recommendedName>
    <alternativeName>
        <fullName evidence="13">Fructose transporter</fullName>
    </alternativeName>
    <alternativeName>
        <fullName evidence="12">Glucose transporter type 5, small intestine</fullName>
    </alternativeName>
</protein>
<feature type="transmembrane region" description="Helical" evidence="14">
    <location>
        <begin position="55"/>
        <end position="77"/>
    </location>
</feature>
<dbReference type="GO" id="GO:0042383">
    <property type="term" value="C:sarcolemma"/>
    <property type="evidence" value="ECO:0007669"/>
    <property type="project" value="UniProtKB-SubCell"/>
</dbReference>
<dbReference type="AlphaFoldDB" id="A0A7L0DRZ3"/>
<organism evidence="16 17">
    <name type="scientific">Trogon melanurus</name>
    <name type="common">Black-tailed trogon</name>
    <dbReference type="NCBI Taxonomy" id="56311"/>
    <lineage>
        <taxon>Eukaryota</taxon>
        <taxon>Metazoa</taxon>
        <taxon>Chordata</taxon>
        <taxon>Craniata</taxon>
        <taxon>Vertebrata</taxon>
        <taxon>Euteleostomi</taxon>
        <taxon>Archelosauria</taxon>
        <taxon>Archosauria</taxon>
        <taxon>Dinosauria</taxon>
        <taxon>Saurischia</taxon>
        <taxon>Theropoda</taxon>
        <taxon>Coelurosauria</taxon>
        <taxon>Aves</taxon>
        <taxon>Neognathae</taxon>
        <taxon>Neoaves</taxon>
        <taxon>Telluraves</taxon>
        <taxon>Coraciimorphae</taxon>
        <taxon>Trogoniformes</taxon>
        <taxon>Trogonidae</taxon>
        <taxon>Trogon</taxon>
    </lineage>
</organism>
<dbReference type="OrthoDB" id="4540492at2759"/>
<dbReference type="InterPro" id="IPR045263">
    <property type="entry name" value="GLUT"/>
</dbReference>
<feature type="transmembrane region" description="Helical" evidence="14">
    <location>
        <begin position="286"/>
        <end position="306"/>
    </location>
</feature>
<dbReference type="InterPro" id="IPR036259">
    <property type="entry name" value="MFS_trans_sf"/>
</dbReference>
<keyword evidence="10 14" id="KW-1133">Transmembrane helix</keyword>
<dbReference type="InterPro" id="IPR003663">
    <property type="entry name" value="Sugar/inositol_transpt"/>
</dbReference>
<feature type="transmembrane region" description="Helical" evidence="14">
    <location>
        <begin position="165"/>
        <end position="186"/>
    </location>
</feature>
<keyword evidence="6" id="KW-0813">Transport</keyword>
<evidence type="ECO:0000256" key="6">
    <source>
        <dbReference type="ARBA" id="ARBA00022448"/>
    </source>
</evidence>
<dbReference type="GO" id="GO:1990539">
    <property type="term" value="P:fructose import across plasma membrane"/>
    <property type="evidence" value="ECO:0007669"/>
    <property type="project" value="UniProtKB-ARBA"/>
</dbReference>
<reference evidence="16 17" key="1">
    <citation type="submission" date="2019-09" db="EMBL/GenBank/DDBJ databases">
        <title>Bird 10,000 Genomes (B10K) Project - Family phase.</title>
        <authorList>
            <person name="Zhang G."/>
        </authorList>
    </citation>
    <scope>NUCLEOTIDE SEQUENCE [LARGE SCALE GENOMIC DNA]</scope>
    <source>
        <strain evidence="16">B10K-DU-007-40</strain>
        <tissue evidence="16">Mixed tissue sample</tissue>
    </source>
</reference>
<evidence type="ECO:0000256" key="2">
    <source>
        <dbReference type="ARBA" id="ARBA00004135"/>
    </source>
</evidence>
<comment type="subcellular location">
    <subcellularLocation>
        <location evidence="2">Cell membrane</location>
        <location evidence="2">Sarcolemma</location>
    </subcellularLocation>
    <subcellularLocation>
        <location evidence="3">Cell membrane</location>
        <topology evidence="3">Multi-pass membrane protein</topology>
    </subcellularLocation>
</comment>
<evidence type="ECO:0000256" key="12">
    <source>
        <dbReference type="ARBA" id="ARBA00029961"/>
    </source>
</evidence>
<feature type="transmembrane region" description="Helical" evidence="14">
    <location>
        <begin position="350"/>
        <end position="372"/>
    </location>
</feature>
<evidence type="ECO:0000256" key="3">
    <source>
        <dbReference type="ARBA" id="ARBA00004651"/>
    </source>
</evidence>
<feature type="transmembrane region" description="Helical" evidence="14">
    <location>
        <begin position="417"/>
        <end position="440"/>
    </location>
</feature>
<dbReference type="PROSITE" id="PS50850">
    <property type="entry name" value="MFS"/>
    <property type="match status" value="1"/>
</dbReference>
<dbReference type="EMBL" id="VXAG01000008">
    <property type="protein sequence ID" value="NXJ73515.1"/>
    <property type="molecule type" value="Genomic_DNA"/>
</dbReference>
<evidence type="ECO:0000256" key="8">
    <source>
        <dbReference type="ARBA" id="ARBA00022597"/>
    </source>
</evidence>
<sequence length="483" mass="52322">LTFPLLSVTLLVSFGSSMLYGYNLAVVNSPAVYIKTFYNATWSQRYGHGLEPGPLTLLYSLTVSIFALGGLVGSLLVGMLVDRYGRNGALSRSALLVLLAGGFMGFSRELESPEMVIIGRCITGLHSGRGCRAVHGPFLMAQSPIAHSQGAGEDFRFPLATGSNLRGFLGLMPSIFICLGVFFAQVLGLPELLGEDRFWPLLLSLVIVPASLQLLLLHCFPESPRYLLIERNDICGATKALHRFLGTPDVQAVIEEMKEEQRSLSSVEMVSVGQLLRDRSVRWQTLSVVVVNAGMQLSGIDAIWFYTNTIFENAGIPVSEIPYTTVGTGAIEVVAGLIGCFTIEKLGRRPLIITGFCAMGVCSAGITVSLLLQTALPWMRYVSVACVVGIIGGFCMGPAGVPFLMTAELFMQSHRPAAYIVGGSLNWLCNFTVGFIFPFLQMSAGAFCYLVFCGICLLVAIYIYLIVPETKNKTFVEISHIFA</sequence>
<comment type="caution">
    <text evidence="16">The sequence shown here is derived from an EMBL/GenBank/DDBJ whole genome shotgun (WGS) entry which is preliminary data.</text>
</comment>
<keyword evidence="11 14" id="KW-0472">Membrane</keyword>
<feature type="non-terminal residue" evidence="16">
    <location>
        <position position="1"/>
    </location>
</feature>
<feature type="transmembrane region" description="Helical" evidence="14">
    <location>
        <begin position="6"/>
        <end position="34"/>
    </location>
</feature>
<gene>
    <name evidence="16" type="primary">Slc2a9_0</name>
    <name evidence="16" type="ORF">TROMEL_R08990</name>
</gene>
<keyword evidence="7" id="KW-1003">Cell membrane</keyword>
<dbReference type="GO" id="GO:0005353">
    <property type="term" value="F:fructose transmembrane transporter activity"/>
    <property type="evidence" value="ECO:0007669"/>
    <property type="project" value="UniProtKB-ARBA"/>
</dbReference>
<dbReference type="Pfam" id="PF00083">
    <property type="entry name" value="Sugar_tr"/>
    <property type="match status" value="1"/>
</dbReference>
<name>A0A7L0DRZ3_TROML</name>
<dbReference type="GO" id="GO:0070837">
    <property type="term" value="P:dehydroascorbic acid transport"/>
    <property type="evidence" value="ECO:0007669"/>
    <property type="project" value="TreeGrafter"/>
</dbReference>
<evidence type="ECO:0000256" key="11">
    <source>
        <dbReference type="ARBA" id="ARBA00023136"/>
    </source>
</evidence>
<proteinExistence type="inferred from homology"/>
<evidence type="ECO:0000256" key="13">
    <source>
        <dbReference type="ARBA" id="ARBA00031099"/>
    </source>
</evidence>
<feature type="transmembrane region" description="Helical" evidence="14">
    <location>
        <begin position="321"/>
        <end position="343"/>
    </location>
</feature>
<dbReference type="FunFam" id="1.20.1250.20:FF:001511">
    <property type="entry name" value="Solute carrier family 2, facilitated glucose transporter member 5"/>
    <property type="match status" value="1"/>
</dbReference>
<feature type="non-terminal residue" evidence="16">
    <location>
        <position position="483"/>
    </location>
</feature>
<evidence type="ECO:0000256" key="5">
    <source>
        <dbReference type="ARBA" id="ARBA00015973"/>
    </source>
</evidence>
<accession>A0A7L0DRZ3</accession>
<evidence type="ECO:0000313" key="17">
    <source>
        <dbReference type="Proteomes" id="UP000550660"/>
    </source>
</evidence>
<dbReference type="Proteomes" id="UP000550660">
    <property type="component" value="Unassembled WGS sequence"/>
</dbReference>
<dbReference type="PANTHER" id="PTHR23503:SF25">
    <property type="entry name" value="MAJOR FACILITATOR SUPERFAMILY (MFS) PROFILE DOMAIN-CONTAINING PROTEIN"/>
    <property type="match status" value="1"/>
</dbReference>
<evidence type="ECO:0000256" key="14">
    <source>
        <dbReference type="SAM" id="Phobius"/>
    </source>
</evidence>
<evidence type="ECO:0000256" key="7">
    <source>
        <dbReference type="ARBA" id="ARBA00022475"/>
    </source>
</evidence>
<comment type="catalytic activity">
    <reaction evidence="1">
        <text>D-fructose(out) = D-fructose(in)</text>
        <dbReference type="Rhea" id="RHEA:60372"/>
        <dbReference type="ChEBI" id="CHEBI:37721"/>
    </reaction>
</comment>
<feature type="transmembrane region" description="Helical" evidence="14">
    <location>
        <begin position="446"/>
        <end position="467"/>
    </location>
</feature>
<feature type="domain" description="Major facilitator superfamily (MFS) profile" evidence="15">
    <location>
        <begin position="9"/>
        <end position="471"/>
    </location>
</feature>
<dbReference type="PRINTS" id="PR00171">
    <property type="entry name" value="SUGRTRNSPORT"/>
</dbReference>
<evidence type="ECO:0000256" key="4">
    <source>
        <dbReference type="ARBA" id="ARBA00007004"/>
    </source>
</evidence>
<evidence type="ECO:0000313" key="16">
    <source>
        <dbReference type="EMBL" id="NXJ73515.1"/>
    </source>
</evidence>
<keyword evidence="9 14" id="KW-0812">Transmembrane</keyword>